<dbReference type="AlphaFoldDB" id="A0A837HSK2"/>
<dbReference type="Gene3D" id="1.10.3790.10">
    <property type="entry name" value="NinB"/>
    <property type="match status" value="1"/>
</dbReference>
<dbReference type="EMBL" id="LBWL01000002">
    <property type="protein sequence ID" value="KKR09552.1"/>
    <property type="molecule type" value="Genomic_DNA"/>
</dbReference>
<proteinExistence type="predicted"/>
<protein>
    <submittedName>
        <fullName evidence="1">Uncharacterized protein</fullName>
    </submittedName>
</protein>
<gene>
    <name evidence="1" type="ORF">UT35_C0002G0002</name>
</gene>
<evidence type="ECO:0000313" key="1">
    <source>
        <dbReference type="EMBL" id="KKR09552.1"/>
    </source>
</evidence>
<reference evidence="1 2" key="1">
    <citation type="journal article" date="2015" name="Nature">
        <title>rRNA introns, odd ribosomes, and small enigmatic genomes across a large radiation of phyla.</title>
        <authorList>
            <person name="Brown C.T."/>
            <person name="Hug L.A."/>
            <person name="Thomas B.C."/>
            <person name="Sharon I."/>
            <person name="Castelle C.J."/>
            <person name="Singh A."/>
            <person name="Wilkins M.J."/>
            <person name="Williams K.H."/>
            <person name="Banfield J.F."/>
        </authorList>
    </citation>
    <scope>NUCLEOTIDE SEQUENCE [LARGE SCALE GENOMIC DNA]</scope>
</reference>
<evidence type="ECO:0000313" key="2">
    <source>
        <dbReference type="Proteomes" id="UP000033996"/>
    </source>
</evidence>
<dbReference type="Proteomes" id="UP000033996">
    <property type="component" value="Unassembled WGS sequence"/>
</dbReference>
<name>A0A837HSK2_9BACT</name>
<organism evidence="1 2">
    <name type="scientific">Candidatus Yanofskybacteria bacterium GW2011_GWD1_39_16</name>
    <dbReference type="NCBI Taxonomy" id="1619030"/>
    <lineage>
        <taxon>Bacteria</taxon>
        <taxon>Candidatus Yanofskyibacteriota</taxon>
    </lineage>
</organism>
<comment type="caution">
    <text evidence="1">The sequence shown here is derived from an EMBL/GenBank/DDBJ whole genome shotgun (WGS) entry which is preliminary data.</text>
</comment>
<dbReference type="InterPro" id="IPR036619">
    <property type="entry name" value="NinB_sf"/>
</dbReference>
<accession>A0A837HSK2</accession>
<sequence length="162" mass="18814">MERLYKISVDADISIRAENKKEALKKAEEAMKFLEVHSFKVQPEKRTLPQNRSLHLLFTQIAKECLDKGIEMRQLVKENVPIEVTPENIKWLWKLLQNALFKTKSTTELKKTGQIEVVYDNFAKIVSERTQGEIILPPFPSLKNQPKEKPAYDYPASIEPTF</sequence>